<evidence type="ECO:0000313" key="5">
    <source>
        <dbReference type="EMBL" id="PHM64088.1"/>
    </source>
</evidence>
<sequence length="1117" mass="125235">MPESESKSGKSVVFLAAAYILAILLVIFIGVVIYHFSINPELPIKKLLIYAGSVFGALFLLFPFFLLGWSKHAEVSFTLLSGRSKTKKEKKTKGSSELYLDLKQTLKLRYGSSWKKKTQILMVIGSPDYVEQLIPGLVAEQWLESDGTLLIWGGNITANVDETIDQSLRQLRCTRPLDALIWVTDQYQHQALLEASVHSRLVSGHAFETLSRHLIQRYQSLGWRVPVYVWSLHQTSWDNAYEQVSAPGCFLSSSCIQESLHNSLNQLVPMITEQGTQQLIHNSRHDFLLTLANFLRQGGSEKISASLAVFFNSHQPLPLAGIVFSLSSVAGKRVDIHHWSRDSRWDNLLSSVQQLPPKLRATKLGWQWRKAGNRLLAVLMVMAGAGMLVSYASNRHLVQQGAKQLELAKNDRVPLAERIQAWLELQDMLSMLQYREMHGTPFHARLGLSQNDTVLQAMWPAYTQYVMPWLRNSVAEQMEKNLNMLVNLPPNSAARSLAAKEAYGPLKAYLMMGQPENIDEGVFSEAVMASWTVPAGMPVAAWQAKAPELLSFYAKNLSNNPDWMMKPDEELVRQSRTALVREIGHRNGESSLYQKLLQQVSTHYADMSLSDMTGDTDSELLFTADSFVPGMFTRKAWEESVEPAIERLVNERRTEIDWVLSDGQQNASDELSPEVLKVKLTDRYFADFSGAWLNFLNGLHWRRSDTLSDTIDQLTLMADVRQSPLIGLMNTLAYQGKTGRQEVSDSFAQSAKSIFNKDKQPAISQKVGFTGPLEPTFGPLLELIEPKAGAQDGQHLSLYSFLTRVTRVRLKLQQVTSSADTQAMAQTMAQTIFQGKAVDLSDTRDYGNLVAASLGQEWSGFGQTVFVLPMEQSWQQLLAPTAESLNAQWKRAIVDDWNLAFGGRYPFKSGGSEVSLPLLAQYLRADSGRISRFLESRLSGVLRREGNHWVPDSINAQGLKFNPEFLSALNTLNSLSDIVFTSGEARLAFEVRPGTAGGVMQTNLIIDNQKLIYMNQRPDWKKFIWPADTTAQGATLSWSGTRSRMRIYAEQPGTWGFVRLLEKAKVTPWSGSSSSYQVSWKTPSGQALNYTLRTEAGEGPLVLLKLRNFVLPDRIFD</sequence>
<reference evidence="5 6" key="1">
    <citation type="journal article" date="2017" name="Nat. Microbiol.">
        <title>Natural product diversity associated with the nematode symbionts Photorhabdus and Xenorhabdus.</title>
        <authorList>
            <person name="Tobias N.J."/>
            <person name="Wolff H."/>
            <person name="Djahanschiri B."/>
            <person name="Grundmann F."/>
            <person name="Kronenwerth M."/>
            <person name="Shi Y.M."/>
            <person name="Simonyi S."/>
            <person name="Grun P."/>
            <person name="Shapiro-Ilan D."/>
            <person name="Pidot S.J."/>
            <person name="Stinear T.P."/>
            <person name="Ebersberger I."/>
            <person name="Bode H.B."/>
        </authorList>
    </citation>
    <scope>NUCLEOTIDE SEQUENCE [LARGE SCALE GENOMIC DNA]</scope>
    <source>
        <strain evidence="5 6">DSM 17904</strain>
    </source>
</reference>
<feature type="domain" description="Type VI secretion system component TssM1 helical" evidence="4">
    <location>
        <begin position="880"/>
        <end position="985"/>
    </location>
</feature>
<keyword evidence="1" id="KW-0472">Membrane</keyword>
<evidence type="ECO:0000259" key="2">
    <source>
        <dbReference type="Pfam" id="PF06744"/>
    </source>
</evidence>
<feature type="domain" description="Type VI secretion system IcmF C-terminal" evidence="2">
    <location>
        <begin position="989"/>
        <end position="1095"/>
    </location>
</feature>
<gene>
    <name evidence="5" type="ORF">Xsto_03363</name>
</gene>
<dbReference type="InterPro" id="IPR010623">
    <property type="entry name" value="IcmF_C"/>
</dbReference>
<dbReference type="AlphaFoldDB" id="A0A2D0KL26"/>
<keyword evidence="1" id="KW-1133">Transmembrane helix</keyword>
<evidence type="ECO:0000259" key="4">
    <source>
        <dbReference type="Pfam" id="PF21070"/>
    </source>
</evidence>
<protein>
    <recommendedName>
        <fullName evidence="7">Type VI secretion protein VasK</fullName>
    </recommendedName>
</protein>
<feature type="transmembrane region" description="Helical" evidence="1">
    <location>
        <begin position="12"/>
        <end position="36"/>
    </location>
</feature>
<dbReference type="EMBL" id="NJAJ01000037">
    <property type="protein sequence ID" value="PHM64088.1"/>
    <property type="molecule type" value="Genomic_DNA"/>
</dbReference>
<keyword evidence="6" id="KW-1185">Reference proteome</keyword>
<dbReference type="Pfam" id="PF06744">
    <property type="entry name" value="IcmF_C"/>
    <property type="match status" value="1"/>
</dbReference>
<name>A0A2D0KL26_9GAMM</name>
<proteinExistence type="predicted"/>
<dbReference type="InterPro" id="IPR009612">
    <property type="entry name" value="IcmF-rel"/>
</dbReference>
<dbReference type="PANTHER" id="PTHR36153">
    <property type="entry name" value="INNER MEMBRANE PROTEIN-RELATED"/>
    <property type="match status" value="1"/>
</dbReference>
<organism evidence="5 6">
    <name type="scientific">Xenorhabdus stockiae</name>
    <dbReference type="NCBI Taxonomy" id="351614"/>
    <lineage>
        <taxon>Bacteria</taxon>
        <taxon>Pseudomonadati</taxon>
        <taxon>Pseudomonadota</taxon>
        <taxon>Gammaproteobacteria</taxon>
        <taxon>Enterobacterales</taxon>
        <taxon>Morganellaceae</taxon>
        <taxon>Xenorhabdus</taxon>
    </lineage>
</organism>
<evidence type="ECO:0000259" key="3">
    <source>
        <dbReference type="Pfam" id="PF06761"/>
    </source>
</evidence>
<dbReference type="InterPro" id="IPR048677">
    <property type="entry name" value="TssM1_hel"/>
</dbReference>
<evidence type="ECO:0008006" key="7">
    <source>
        <dbReference type="Google" id="ProtNLM"/>
    </source>
</evidence>
<dbReference type="Pfam" id="PF21070">
    <property type="entry name" value="IcmF_helical"/>
    <property type="match status" value="1"/>
</dbReference>
<feature type="transmembrane region" description="Helical" evidence="1">
    <location>
        <begin position="375"/>
        <end position="393"/>
    </location>
</feature>
<evidence type="ECO:0000256" key="1">
    <source>
        <dbReference type="SAM" id="Phobius"/>
    </source>
</evidence>
<evidence type="ECO:0000313" key="6">
    <source>
        <dbReference type="Proteomes" id="UP000222366"/>
    </source>
</evidence>
<dbReference type="RefSeq" id="WP_099125801.1">
    <property type="nucleotide sequence ID" value="NZ_CAWNRH010000112.1"/>
</dbReference>
<feature type="transmembrane region" description="Helical" evidence="1">
    <location>
        <begin position="48"/>
        <end position="69"/>
    </location>
</feature>
<comment type="caution">
    <text evidence="5">The sequence shown here is derived from an EMBL/GenBank/DDBJ whole genome shotgun (WGS) entry which is preliminary data.</text>
</comment>
<dbReference type="Proteomes" id="UP000222366">
    <property type="component" value="Unassembled WGS sequence"/>
</dbReference>
<keyword evidence="1" id="KW-0812">Transmembrane</keyword>
<accession>A0A2D0KL26</accession>
<dbReference type="InterPro" id="IPR053156">
    <property type="entry name" value="T6SS_TssM-like"/>
</dbReference>
<feature type="domain" description="IcmF-related" evidence="3">
    <location>
        <begin position="425"/>
        <end position="735"/>
    </location>
</feature>
<dbReference type="Pfam" id="PF06761">
    <property type="entry name" value="IcmF-related"/>
    <property type="match status" value="1"/>
</dbReference>
<dbReference type="PANTHER" id="PTHR36153:SF1">
    <property type="entry name" value="TYPE VI SECRETION SYSTEM COMPONENT TSSM1"/>
    <property type="match status" value="1"/>
</dbReference>